<dbReference type="InterPro" id="IPR050834">
    <property type="entry name" value="Glycosyltransf_2"/>
</dbReference>
<organism evidence="2 3">
    <name type="scientific">Roseomonas marmotae</name>
    <dbReference type="NCBI Taxonomy" id="2768161"/>
    <lineage>
        <taxon>Bacteria</taxon>
        <taxon>Pseudomonadati</taxon>
        <taxon>Pseudomonadota</taxon>
        <taxon>Alphaproteobacteria</taxon>
        <taxon>Acetobacterales</taxon>
        <taxon>Roseomonadaceae</taxon>
        <taxon>Roseomonas</taxon>
    </lineage>
</organism>
<dbReference type="CDD" id="cd00761">
    <property type="entry name" value="Glyco_tranf_GTA_type"/>
    <property type="match status" value="1"/>
</dbReference>
<keyword evidence="3" id="KW-1185">Reference proteome</keyword>
<dbReference type="Proteomes" id="UP001518990">
    <property type="component" value="Unassembled WGS sequence"/>
</dbReference>
<name>A0ABS3K738_9PROT</name>
<dbReference type="InterPro" id="IPR001173">
    <property type="entry name" value="Glyco_trans_2-like"/>
</dbReference>
<evidence type="ECO:0000313" key="3">
    <source>
        <dbReference type="Proteomes" id="UP001518990"/>
    </source>
</evidence>
<feature type="domain" description="Glycosyltransferase 2-like" evidence="1">
    <location>
        <begin position="10"/>
        <end position="168"/>
    </location>
</feature>
<accession>A0ABS3K738</accession>
<dbReference type="EMBL" id="JACTNF010000001">
    <property type="protein sequence ID" value="MBO1073271.1"/>
    <property type="molecule type" value="Genomic_DNA"/>
</dbReference>
<reference evidence="2 3" key="1">
    <citation type="submission" date="2020-09" db="EMBL/GenBank/DDBJ databases">
        <title>Roseomonas.</title>
        <authorList>
            <person name="Zhu W."/>
        </authorList>
    </citation>
    <scope>NUCLEOTIDE SEQUENCE [LARGE SCALE GENOMIC DNA]</scope>
    <source>
        <strain evidence="2 3">1311</strain>
    </source>
</reference>
<comment type="caution">
    <text evidence="2">The sequence shown here is derived from an EMBL/GenBank/DDBJ whole genome shotgun (WGS) entry which is preliminary data.</text>
</comment>
<dbReference type="SUPFAM" id="SSF53448">
    <property type="entry name" value="Nucleotide-diphospho-sugar transferases"/>
    <property type="match status" value="1"/>
</dbReference>
<dbReference type="Pfam" id="PF00535">
    <property type="entry name" value="Glycos_transf_2"/>
    <property type="match status" value="1"/>
</dbReference>
<dbReference type="Gene3D" id="3.90.550.10">
    <property type="entry name" value="Spore Coat Polysaccharide Biosynthesis Protein SpsA, Chain A"/>
    <property type="match status" value="1"/>
</dbReference>
<evidence type="ECO:0000313" key="2">
    <source>
        <dbReference type="EMBL" id="MBO1073271.1"/>
    </source>
</evidence>
<evidence type="ECO:0000259" key="1">
    <source>
        <dbReference type="Pfam" id="PF00535"/>
    </source>
</evidence>
<gene>
    <name evidence="2" type="ORF">IAI60_01465</name>
</gene>
<dbReference type="PANTHER" id="PTHR43685">
    <property type="entry name" value="GLYCOSYLTRANSFERASE"/>
    <property type="match status" value="1"/>
</dbReference>
<protein>
    <submittedName>
        <fullName evidence="2">Glycosyltransferase family 2 protein</fullName>
    </submittedName>
</protein>
<dbReference type="InterPro" id="IPR029044">
    <property type="entry name" value="Nucleotide-diphossugar_trans"/>
</dbReference>
<sequence>MTAAGAPRVSVLMAVHNGARHIRESIESLLAQSFTDFELVVVDDASTDGTRQILAGIGDPRLRVIHAERNLGAAGARNLGFSLCRGEYLAILDHDDLCRPERLAVQVAFLDRHPGIVLVGSEIRILENGRLRQTDHAPGSTPLLLRWMLHVDNPLTFSSVMLRADAIRTLGVFLRPGLSEDFDLYHRLLPLGGVARLDEVLTIYRAHAGSVSLTEPEGMLRGAAQVLAPAIAPWLGEDAEAAARLIIRHLSERRPVTEAADLDRLGAVLERMLEGFCAAHAPDPADRLQIEAHASRVWWRVIRAGLRSGHPAFLRRLGSRPALRQGFRPSPGDILASLAIGLARRGRVAVARGAFRRRD</sequence>
<dbReference type="RefSeq" id="WP_207444878.1">
    <property type="nucleotide sequence ID" value="NZ_CP061091.1"/>
</dbReference>
<proteinExistence type="predicted"/>
<dbReference type="PANTHER" id="PTHR43685:SF2">
    <property type="entry name" value="GLYCOSYLTRANSFERASE 2-LIKE DOMAIN-CONTAINING PROTEIN"/>
    <property type="match status" value="1"/>
</dbReference>